<dbReference type="PANTHER" id="PTHR42928:SF5">
    <property type="entry name" value="BLR1237 PROTEIN"/>
    <property type="match status" value="1"/>
</dbReference>
<dbReference type="OrthoDB" id="7374763at2"/>
<keyword evidence="4" id="KW-1185">Reference proteome</keyword>
<dbReference type="RefSeq" id="WP_073139977.1">
    <property type="nucleotide sequence ID" value="NZ_FQZF01000047.1"/>
</dbReference>
<dbReference type="InterPro" id="IPR042100">
    <property type="entry name" value="Bug_dom1"/>
</dbReference>
<sequence length="332" mass="35431">MRHTNRRGMLGRFAAAAFAAGALLAPAASDAADPPFVSREVRFLNPFAPGGTSDLIGRILADQLGKQIGQQVVVENRTGGGGVVATQELVRSAPDGHTILLASMGILTITPQMQPLPYDVEKDLIPVVNIASVYNILVTGPRSPIRSWQDLAQMAKDRSRPVSCATVGAGSSQQLSCILFAALTGGQITQIPYRGGAPAILDISTGRVDVMFGNMPEFLGQIRDGGLRAVAYGAAEASPLLPNLPVISKDGLPGFVIPSWFGVVVPGRTPDAMAARWNAELNRAMQSPEVQRRFVENGLQQLGGTPEDFLRQIAADRQRWGGIIREHNIRPE</sequence>
<keyword evidence="3" id="KW-0675">Receptor</keyword>
<evidence type="ECO:0000313" key="4">
    <source>
        <dbReference type="Proteomes" id="UP000184387"/>
    </source>
</evidence>
<dbReference type="PIRSF" id="PIRSF017082">
    <property type="entry name" value="YflP"/>
    <property type="match status" value="1"/>
</dbReference>
<evidence type="ECO:0000256" key="2">
    <source>
        <dbReference type="SAM" id="SignalP"/>
    </source>
</evidence>
<accession>A0A1M6RYE3</accession>
<dbReference type="SUPFAM" id="SSF53850">
    <property type="entry name" value="Periplasmic binding protein-like II"/>
    <property type="match status" value="1"/>
</dbReference>
<protein>
    <submittedName>
        <fullName evidence="3">Tripartite-type tricarboxylate transporter, receptor component TctC</fullName>
    </submittedName>
</protein>
<dbReference type="Proteomes" id="UP000184387">
    <property type="component" value="Unassembled WGS sequence"/>
</dbReference>
<gene>
    <name evidence="3" type="ORF">SAMN02745194_04792</name>
</gene>
<dbReference type="Gene3D" id="3.40.190.10">
    <property type="entry name" value="Periplasmic binding protein-like II"/>
    <property type="match status" value="1"/>
</dbReference>
<feature type="chain" id="PRO_5012522738" evidence="2">
    <location>
        <begin position="32"/>
        <end position="332"/>
    </location>
</feature>
<dbReference type="PROSITE" id="PS51318">
    <property type="entry name" value="TAT"/>
    <property type="match status" value="1"/>
</dbReference>
<evidence type="ECO:0000256" key="1">
    <source>
        <dbReference type="ARBA" id="ARBA00006987"/>
    </source>
</evidence>
<dbReference type="STRING" id="198092.SAMN02745194_04792"/>
<dbReference type="AlphaFoldDB" id="A0A1M6RYE3"/>
<name>A0A1M6RYE3_9PROT</name>
<dbReference type="InterPro" id="IPR005064">
    <property type="entry name" value="BUG"/>
</dbReference>
<comment type="similarity">
    <text evidence="1">Belongs to the UPF0065 (bug) family.</text>
</comment>
<dbReference type="PANTHER" id="PTHR42928">
    <property type="entry name" value="TRICARBOXYLATE-BINDING PROTEIN"/>
    <property type="match status" value="1"/>
</dbReference>
<dbReference type="CDD" id="cd07012">
    <property type="entry name" value="PBP2_Bug_TTT"/>
    <property type="match status" value="1"/>
</dbReference>
<proteinExistence type="inferred from homology"/>
<dbReference type="InterPro" id="IPR006311">
    <property type="entry name" value="TAT_signal"/>
</dbReference>
<reference evidence="3 4" key="1">
    <citation type="submission" date="2016-11" db="EMBL/GenBank/DDBJ databases">
        <authorList>
            <person name="Jaros S."/>
            <person name="Januszkiewicz K."/>
            <person name="Wedrychowicz H."/>
        </authorList>
    </citation>
    <scope>NUCLEOTIDE SEQUENCE [LARGE SCALE GENOMIC DNA]</scope>
    <source>
        <strain evidence="3 4">DSM 14916</strain>
    </source>
</reference>
<dbReference type="Gene3D" id="3.40.190.150">
    <property type="entry name" value="Bordetella uptake gene, domain 1"/>
    <property type="match status" value="1"/>
</dbReference>
<organism evidence="3 4">
    <name type="scientific">Muricoccus roseus</name>
    <dbReference type="NCBI Taxonomy" id="198092"/>
    <lineage>
        <taxon>Bacteria</taxon>
        <taxon>Pseudomonadati</taxon>
        <taxon>Pseudomonadota</taxon>
        <taxon>Alphaproteobacteria</taxon>
        <taxon>Acetobacterales</taxon>
        <taxon>Roseomonadaceae</taxon>
        <taxon>Muricoccus</taxon>
    </lineage>
</organism>
<dbReference type="Pfam" id="PF03401">
    <property type="entry name" value="TctC"/>
    <property type="match status" value="1"/>
</dbReference>
<evidence type="ECO:0000313" key="3">
    <source>
        <dbReference type="EMBL" id="SHK37440.1"/>
    </source>
</evidence>
<keyword evidence="2" id="KW-0732">Signal</keyword>
<feature type="signal peptide" evidence="2">
    <location>
        <begin position="1"/>
        <end position="31"/>
    </location>
</feature>
<dbReference type="EMBL" id="FQZF01000047">
    <property type="protein sequence ID" value="SHK37440.1"/>
    <property type="molecule type" value="Genomic_DNA"/>
</dbReference>